<accession>A0AAN9KHR6</accession>
<dbReference type="AlphaFoldDB" id="A0AAN9KHR6"/>
<reference evidence="2 3" key="1">
    <citation type="submission" date="2024-01" db="EMBL/GenBank/DDBJ databases">
        <title>The genomes of 5 underutilized Papilionoideae crops provide insights into root nodulation and disease resistance.</title>
        <authorList>
            <person name="Yuan L."/>
        </authorList>
    </citation>
    <scope>NUCLEOTIDE SEQUENCE [LARGE SCALE GENOMIC DNA]</scope>
    <source>
        <strain evidence="2">LY-2023</strain>
        <tissue evidence="2">Leaf</tissue>
    </source>
</reference>
<protein>
    <submittedName>
        <fullName evidence="2">Uncharacterized protein</fullName>
    </submittedName>
</protein>
<name>A0AAN9KHR6_CLITE</name>
<feature type="region of interest" description="Disordered" evidence="1">
    <location>
        <begin position="1"/>
        <end position="24"/>
    </location>
</feature>
<proteinExistence type="predicted"/>
<evidence type="ECO:0000313" key="3">
    <source>
        <dbReference type="Proteomes" id="UP001359559"/>
    </source>
</evidence>
<sequence length="103" mass="11304">MRGKTSLTPIRGRNFPKSNAKAEEENPLFNSEEALVATAAKIYKTWRRSLSSSILHLILASRTLPLVCLCEMLQFLDFSTVLSVAGNGVAIVVIWSGLQALQN</sequence>
<comment type="caution">
    <text evidence="2">The sequence shown here is derived from an EMBL/GenBank/DDBJ whole genome shotgun (WGS) entry which is preliminary data.</text>
</comment>
<evidence type="ECO:0000256" key="1">
    <source>
        <dbReference type="SAM" id="MobiDB-lite"/>
    </source>
</evidence>
<organism evidence="2 3">
    <name type="scientific">Clitoria ternatea</name>
    <name type="common">Butterfly pea</name>
    <dbReference type="NCBI Taxonomy" id="43366"/>
    <lineage>
        <taxon>Eukaryota</taxon>
        <taxon>Viridiplantae</taxon>
        <taxon>Streptophyta</taxon>
        <taxon>Embryophyta</taxon>
        <taxon>Tracheophyta</taxon>
        <taxon>Spermatophyta</taxon>
        <taxon>Magnoliopsida</taxon>
        <taxon>eudicotyledons</taxon>
        <taxon>Gunneridae</taxon>
        <taxon>Pentapetalae</taxon>
        <taxon>rosids</taxon>
        <taxon>fabids</taxon>
        <taxon>Fabales</taxon>
        <taxon>Fabaceae</taxon>
        <taxon>Papilionoideae</taxon>
        <taxon>50 kb inversion clade</taxon>
        <taxon>NPAAA clade</taxon>
        <taxon>indigoferoid/millettioid clade</taxon>
        <taxon>Phaseoleae</taxon>
        <taxon>Clitoria</taxon>
    </lineage>
</organism>
<evidence type="ECO:0000313" key="2">
    <source>
        <dbReference type="EMBL" id="KAK7316646.1"/>
    </source>
</evidence>
<keyword evidence="3" id="KW-1185">Reference proteome</keyword>
<dbReference type="EMBL" id="JAYKXN010000001">
    <property type="protein sequence ID" value="KAK7316646.1"/>
    <property type="molecule type" value="Genomic_DNA"/>
</dbReference>
<gene>
    <name evidence="2" type="ORF">RJT34_00262</name>
</gene>
<dbReference type="Proteomes" id="UP001359559">
    <property type="component" value="Unassembled WGS sequence"/>
</dbReference>